<protein>
    <submittedName>
        <fullName evidence="2">Uncharacterized protein</fullName>
    </submittedName>
</protein>
<comment type="caution">
    <text evidence="2">The sequence shown here is derived from an EMBL/GenBank/DDBJ whole genome shotgun (WGS) entry which is preliminary data.</text>
</comment>
<sequence>MDSLMIDYFWVMAERNSFTSMGFLVINIILLIMIAIYLNETLILKKQKFKCKRFFLEVFFFVLFNSVVFSTMILTREGNPDVSNLGGWWSTTSIKLEIELKDINNKELISTTTPIKEKIEST</sequence>
<keyword evidence="1" id="KW-0812">Transmembrane</keyword>
<dbReference type="AlphaFoldDB" id="A0A1A7NWS6"/>
<feature type="transmembrane region" description="Helical" evidence="1">
    <location>
        <begin position="20"/>
        <end position="42"/>
    </location>
</feature>
<evidence type="ECO:0000313" key="3">
    <source>
        <dbReference type="Proteomes" id="UP000243558"/>
    </source>
</evidence>
<dbReference type="EMBL" id="JTJM01000002">
    <property type="protein sequence ID" value="OBW94030.1"/>
    <property type="molecule type" value="Genomic_DNA"/>
</dbReference>
<dbReference type="RefSeq" id="WP_065238524.1">
    <property type="nucleotide sequence ID" value="NZ_JTJM01000002.1"/>
</dbReference>
<dbReference type="Proteomes" id="UP000243558">
    <property type="component" value="Unassembled WGS sequence"/>
</dbReference>
<gene>
    <name evidence="2" type="ORF">QV01_00560</name>
</gene>
<accession>A0A1A7NWS6</accession>
<evidence type="ECO:0000256" key="1">
    <source>
        <dbReference type="SAM" id="Phobius"/>
    </source>
</evidence>
<feature type="transmembrane region" description="Helical" evidence="1">
    <location>
        <begin position="54"/>
        <end position="74"/>
    </location>
</feature>
<proteinExistence type="predicted"/>
<organism evidence="2 3">
    <name type="scientific">Gallibacterium genomosp. 3</name>
    <dbReference type="NCBI Taxonomy" id="505345"/>
    <lineage>
        <taxon>Bacteria</taxon>
        <taxon>Pseudomonadati</taxon>
        <taxon>Pseudomonadota</taxon>
        <taxon>Gammaproteobacteria</taxon>
        <taxon>Pasteurellales</taxon>
        <taxon>Pasteurellaceae</taxon>
        <taxon>Gallibacterium</taxon>
    </lineage>
</organism>
<evidence type="ECO:0000313" key="2">
    <source>
        <dbReference type="EMBL" id="OBW94030.1"/>
    </source>
</evidence>
<keyword evidence="1" id="KW-1133">Transmembrane helix</keyword>
<name>A0A1A7NWS6_9PAST</name>
<keyword evidence="3" id="KW-1185">Reference proteome</keyword>
<keyword evidence="1" id="KW-0472">Membrane</keyword>
<reference evidence="2 3" key="1">
    <citation type="submission" date="2014-11" db="EMBL/GenBank/DDBJ databases">
        <title>Pan-genome of Gallibacterium spp.</title>
        <authorList>
            <person name="Kudirkiene E."/>
            <person name="Bojesen A.M."/>
        </authorList>
    </citation>
    <scope>NUCLEOTIDE SEQUENCE [LARGE SCALE GENOMIC DNA]</scope>
    <source>
        <strain evidence="2 3">F151</strain>
    </source>
</reference>